<gene>
    <name evidence="2" type="ORF">QJS10_CPB20g01046</name>
</gene>
<organism evidence="2 3">
    <name type="scientific">Acorus calamus</name>
    <name type="common">Sweet flag</name>
    <dbReference type="NCBI Taxonomy" id="4465"/>
    <lineage>
        <taxon>Eukaryota</taxon>
        <taxon>Viridiplantae</taxon>
        <taxon>Streptophyta</taxon>
        <taxon>Embryophyta</taxon>
        <taxon>Tracheophyta</taxon>
        <taxon>Spermatophyta</taxon>
        <taxon>Magnoliopsida</taxon>
        <taxon>Liliopsida</taxon>
        <taxon>Acoraceae</taxon>
        <taxon>Acorus</taxon>
    </lineage>
</organism>
<reference evidence="2" key="2">
    <citation type="submission" date="2023-06" db="EMBL/GenBank/DDBJ databases">
        <authorList>
            <person name="Ma L."/>
            <person name="Liu K.-W."/>
            <person name="Li Z."/>
            <person name="Hsiao Y.-Y."/>
            <person name="Qi Y."/>
            <person name="Fu T."/>
            <person name="Tang G."/>
            <person name="Zhang D."/>
            <person name="Sun W.-H."/>
            <person name="Liu D.-K."/>
            <person name="Li Y."/>
            <person name="Chen G.-Z."/>
            <person name="Liu X.-D."/>
            <person name="Liao X.-Y."/>
            <person name="Jiang Y.-T."/>
            <person name="Yu X."/>
            <person name="Hao Y."/>
            <person name="Huang J."/>
            <person name="Zhao X.-W."/>
            <person name="Ke S."/>
            <person name="Chen Y.-Y."/>
            <person name="Wu W.-L."/>
            <person name="Hsu J.-L."/>
            <person name="Lin Y.-F."/>
            <person name="Huang M.-D."/>
            <person name="Li C.-Y."/>
            <person name="Huang L."/>
            <person name="Wang Z.-W."/>
            <person name="Zhao X."/>
            <person name="Zhong W.-Y."/>
            <person name="Peng D.-H."/>
            <person name="Ahmad S."/>
            <person name="Lan S."/>
            <person name="Zhang J.-S."/>
            <person name="Tsai W.-C."/>
            <person name="Van De Peer Y."/>
            <person name="Liu Z.-J."/>
        </authorList>
    </citation>
    <scope>NUCLEOTIDE SEQUENCE</scope>
    <source>
        <strain evidence="2">CP</strain>
        <tissue evidence="2">Leaves</tissue>
    </source>
</reference>
<evidence type="ECO:0000313" key="2">
    <source>
        <dbReference type="EMBL" id="KAK1286520.1"/>
    </source>
</evidence>
<feature type="region of interest" description="Disordered" evidence="1">
    <location>
        <begin position="1"/>
        <end position="21"/>
    </location>
</feature>
<dbReference type="AlphaFoldDB" id="A0AAV9CCY9"/>
<dbReference type="Proteomes" id="UP001180020">
    <property type="component" value="Unassembled WGS sequence"/>
</dbReference>
<sequence>MKVPSPTLRTREQASTPHRDRIVSLTTANEGACPLALARRHPSKKRSAAPTNREVGKRKERCAVAA</sequence>
<accession>A0AAV9CCY9</accession>
<evidence type="ECO:0000256" key="1">
    <source>
        <dbReference type="SAM" id="MobiDB-lite"/>
    </source>
</evidence>
<feature type="compositionally biased region" description="Basic and acidic residues" evidence="1">
    <location>
        <begin position="9"/>
        <end position="21"/>
    </location>
</feature>
<evidence type="ECO:0000313" key="3">
    <source>
        <dbReference type="Proteomes" id="UP001180020"/>
    </source>
</evidence>
<protein>
    <submittedName>
        <fullName evidence="2">Uncharacterized protein</fullName>
    </submittedName>
</protein>
<keyword evidence="3" id="KW-1185">Reference proteome</keyword>
<feature type="region of interest" description="Disordered" evidence="1">
    <location>
        <begin position="39"/>
        <end position="66"/>
    </location>
</feature>
<reference evidence="2" key="1">
    <citation type="journal article" date="2023" name="Nat. Commun.">
        <title>Diploid and tetraploid genomes of Acorus and the evolution of monocots.</title>
        <authorList>
            <person name="Ma L."/>
            <person name="Liu K.W."/>
            <person name="Li Z."/>
            <person name="Hsiao Y.Y."/>
            <person name="Qi Y."/>
            <person name="Fu T."/>
            <person name="Tang G.D."/>
            <person name="Zhang D."/>
            <person name="Sun W.H."/>
            <person name="Liu D.K."/>
            <person name="Li Y."/>
            <person name="Chen G.Z."/>
            <person name="Liu X.D."/>
            <person name="Liao X.Y."/>
            <person name="Jiang Y.T."/>
            <person name="Yu X."/>
            <person name="Hao Y."/>
            <person name="Huang J."/>
            <person name="Zhao X.W."/>
            <person name="Ke S."/>
            <person name="Chen Y.Y."/>
            <person name="Wu W.L."/>
            <person name="Hsu J.L."/>
            <person name="Lin Y.F."/>
            <person name="Huang M.D."/>
            <person name="Li C.Y."/>
            <person name="Huang L."/>
            <person name="Wang Z.W."/>
            <person name="Zhao X."/>
            <person name="Zhong W.Y."/>
            <person name="Peng D.H."/>
            <person name="Ahmad S."/>
            <person name="Lan S."/>
            <person name="Zhang J.S."/>
            <person name="Tsai W.C."/>
            <person name="Van de Peer Y."/>
            <person name="Liu Z.J."/>
        </authorList>
    </citation>
    <scope>NUCLEOTIDE SEQUENCE</scope>
    <source>
        <strain evidence="2">CP</strain>
    </source>
</reference>
<dbReference type="EMBL" id="JAUJYO010000020">
    <property type="protein sequence ID" value="KAK1286520.1"/>
    <property type="molecule type" value="Genomic_DNA"/>
</dbReference>
<comment type="caution">
    <text evidence="2">The sequence shown here is derived from an EMBL/GenBank/DDBJ whole genome shotgun (WGS) entry which is preliminary data.</text>
</comment>
<proteinExistence type="predicted"/>
<name>A0AAV9CCY9_ACOCL</name>